<dbReference type="GO" id="GO:0000162">
    <property type="term" value="P:L-tryptophan biosynthetic process"/>
    <property type="evidence" value="ECO:0007669"/>
    <property type="project" value="UniProtKB-UniRule"/>
</dbReference>
<keyword evidence="3 5" id="KW-0822">Tryptophan biosynthesis</keyword>
<dbReference type="InterPro" id="IPR017459">
    <property type="entry name" value="Glycosyl_Trfase_fam3_N_dom"/>
</dbReference>
<dbReference type="GO" id="GO:0000287">
    <property type="term" value="F:magnesium ion binding"/>
    <property type="evidence" value="ECO:0007669"/>
    <property type="project" value="UniProtKB-UniRule"/>
</dbReference>
<comment type="cofactor">
    <cofactor evidence="5">
        <name>Mg(2+)</name>
        <dbReference type="ChEBI" id="CHEBI:18420"/>
    </cofactor>
    <text evidence="5">Binds 2 magnesium ions per monomer.</text>
</comment>
<dbReference type="SUPFAM" id="SSF52418">
    <property type="entry name" value="Nucleoside phosphorylase/phosphoribosyltransferase catalytic domain"/>
    <property type="match status" value="1"/>
</dbReference>
<comment type="similarity">
    <text evidence="5">Belongs to the anthranilate phosphoribosyltransferase family.</text>
</comment>
<keyword evidence="2 5" id="KW-0808">Transferase</keyword>
<name>A0A5C4U4H1_9CORY</name>
<evidence type="ECO:0000256" key="3">
    <source>
        <dbReference type="ARBA" id="ARBA00022822"/>
    </source>
</evidence>
<feature type="binding site" evidence="5">
    <location>
        <position position="96"/>
    </location>
    <ligand>
        <name>Mg(2+)</name>
        <dbReference type="ChEBI" id="CHEBI:18420"/>
        <label>1</label>
    </ligand>
</feature>
<evidence type="ECO:0000313" key="9">
    <source>
        <dbReference type="Proteomes" id="UP000312032"/>
    </source>
</evidence>
<dbReference type="Pfam" id="PF00591">
    <property type="entry name" value="Glycos_transf_3"/>
    <property type="match status" value="1"/>
</dbReference>
<evidence type="ECO:0000256" key="4">
    <source>
        <dbReference type="ARBA" id="ARBA00023141"/>
    </source>
</evidence>
<dbReference type="GO" id="GO:0005829">
    <property type="term" value="C:cytosol"/>
    <property type="evidence" value="ECO:0007669"/>
    <property type="project" value="TreeGrafter"/>
</dbReference>
<evidence type="ECO:0000259" key="6">
    <source>
        <dbReference type="Pfam" id="PF00591"/>
    </source>
</evidence>
<sequence length="343" mass="36673">MTSDNSLTALKRFISNPEPSVEECIEAFTPLTVGDYDDIHIAALLTAVKVRGETANDLLGAARAFLKAGRPFPITGEGIMDTAGTGGDGKNTINITTAASLVAAAGGVKMVKCGNRSVSSKSGSADVLEAMQIPLDLDPERAVRQFENANFTFLFAPAYNPAIGHVQPVRRGLKFPTIFNTLGPILSPARPEFQIMGIANPAQGPMIAETFRELGRGRALVVHGDGSDELAVSGTTKVWELTREGNIDYYELEPEDFGIRRWTFEDLAGGDGVENAELIRAVFRGEGSPAHHDAIAASAGAMFYLSGQGASFKEGTERARTLLADGTVNTWLKQHEEANYGEQ</sequence>
<dbReference type="GO" id="GO:0004048">
    <property type="term" value="F:anthranilate phosphoribosyltransferase activity"/>
    <property type="evidence" value="ECO:0007669"/>
    <property type="project" value="UniProtKB-UniRule"/>
</dbReference>
<comment type="caution">
    <text evidence="8">The sequence shown here is derived from an EMBL/GenBank/DDBJ whole genome shotgun (WGS) entry which is preliminary data.</text>
</comment>
<evidence type="ECO:0000256" key="1">
    <source>
        <dbReference type="ARBA" id="ARBA00022676"/>
    </source>
</evidence>
<dbReference type="UniPathway" id="UPA00035">
    <property type="reaction ID" value="UER00041"/>
</dbReference>
<comment type="function">
    <text evidence="5">Catalyzes the transfer of the phosphoribosyl group of 5-phosphorylribose-1-pyrophosphate (PRPP) to anthranilate to yield N-(5'-phosphoribosyl)-anthranilate (PRA).</text>
</comment>
<dbReference type="EC" id="2.4.2.18" evidence="5"/>
<protein>
    <recommendedName>
        <fullName evidence="5">Anthranilate phosphoribosyltransferase</fullName>
        <ecNumber evidence="5">2.4.2.18</ecNumber>
    </recommendedName>
</protein>
<dbReference type="Gene3D" id="1.20.970.10">
    <property type="entry name" value="Transferase, Pyrimidine Nucleoside Phosphorylase, Chain C"/>
    <property type="match status" value="1"/>
</dbReference>
<dbReference type="RefSeq" id="WP_139465909.1">
    <property type="nucleotide sequence ID" value="NZ_VDHJ01000009.1"/>
</dbReference>
<feature type="binding site" evidence="5">
    <location>
        <position position="84"/>
    </location>
    <ligand>
        <name>5-phospho-alpha-D-ribose 1-diphosphate</name>
        <dbReference type="ChEBI" id="CHEBI:58017"/>
    </ligand>
</feature>
<dbReference type="EMBL" id="VDHJ01000009">
    <property type="protein sequence ID" value="TNL96880.1"/>
    <property type="molecule type" value="Genomic_DNA"/>
</dbReference>
<dbReference type="Pfam" id="PF02885">
    <property type="entry name" value="Glycos_trans_3N"/>
    <property type="match status" value="1"/>
</dbReference>
<evidence type="ECO:0000313" key="8">
    <source>
        <dbReference type="EMBL" id="TNL96880.1"/>
    </source>
</evidence>
<dbReference type="PANTHER" id="PTHR43285">
    <property type="entry name" value="ANTHRANILATE PHOSPHORIBOSYLTRANSFERASE"/>
    <property type="match status" value="1"/>
</dbReference>
<keyword evidence="5" id="KW-0028">Amino-acid biosynthesis</keyword>
<feature type="binding site" evidence="5">
    <location>
        <position position="229"/>
    </location>
    <ligand>
        <name>Mg(2+)</name>
        <dbReference type="ChEBI" id="CHEBI:18420"/>
        <label>2</label>
    </ligand>
</feature>
<dbReference type="SUPFAM" id="SSF47648">
    <property type="entry name" value="Nucleoside phosphorylase/phosphoribosyltransferase N-terminal domain"/>
    <property type="match status" value="1"/>
</dbReference>
<evidence type="ECO:0000256" key="2">
    <source>
        <dbReference type="ARBA" id="ARBA00022679"/>
    </source>
</evidence>
<dbReference type="NCBIfam" id="TIGR01245">
    <property type="entry name" value="trpD"/>
    <property type="match status" value="1"/>
</dbReference>
<evidence type="ECO:0000256" key="5">
    <source>
        <dbReference type="HAMAP-Rule" id="MF_00211"/>
    </source>
</evidence>
<organism evidence="8 9">
    <name type="scientific">Corynebacterium tapiri</name>
    <dbReference type="NCBI Taxonomy" id="1448266"/>
    <lineage>
        <taxon>Bacteria</taxon>
        <taxon>Bacillati</taxon>
        <taxon>Actinomycetota</taxon>
        <taxon>Actinomycetes</taxon>
        <taxon>Mycobacteriales</taxon>
        <taxon>Corynebacteriaceae</taxon>
        <taxon>Corynebacterium</taxon>
    </lineage>
</organism>
<dbReference type="Gene3D" id="3.40.1030.10">
    <property type="entry name" value="Nucleoside phosphorylase/phosphoribosyltransferase catalytic domain"/>
    <property type="match status" value="1"/>
</dbReference>
<feature type="binding site" evidence="5">
    <location>
        <position position="115"/>
    </location>
    <ligand>
        <name>anthranilate</name>
        <dbReference type="ChEBI" id="CHEBI:16567"/>
        <label>1</label>
    </ligand>
</feature>
<keyword evidence="5" id="KW-0479">Metal-binding</keyword>
<feature type="domain" description="Glycosyl transferase family 3 N-terminal" evidence="7">
    <location>
        <begin position="9"/>
        <end position="69"/>
    </location>
</feature>
<dbReference type="InterPro" id="IPR000312">
    <property type="entry name" value="Glycosyl_Trfase_fam3"/>
</dbReference>
<feature type="binding site" evidence="5">
    <location>
        <begin position="112"/>
        <end position="120"/>
    </location>
    <ligand>
        <name>5-phospho-alpha-D-ribose 1-diphosphate</name>
        <dbReference type="ChEBI" id="CHEBI:58017"/>
    </ligand>
</feature>
<comment type="subunit">
    <text evidence="5">Homodimer.</text>
</comment>
<keyword evidence="5" id="KW-0460">Magnesium</keyword>
<keyword evidence="1 5" id="KW-0328">Glycosyltransferase</keyword>
<evidence type="ECO:0000259" key="7">
    <source>
        <dbReference type="Pfam" id="PF02885"/>
    </source>
</evidence>
<feature type="binding site" evidence="5">
    <location>
        <begin position="87"/>
        <end position="88"/>
    </location>
    <ligand>
        <name>5-phospho-alpha-D-ribose 1-diphosphate</name>
        <dbReference type="ChEBI" id="CHEBI:58017"/>
    </ligand>
</feature>
<feature type="binding site" evidence="5">
    <location>
        <position position="84"/>
    </location>
    <ligand>
        <name>anthranilate</name>
        <dbReference type="ChEBI" id="CHEBI:16567"/>
        <label>1</label>
    </ligand>
</feature>
<keyword evidence="4 5" id="KW-0057">Aromatic amino acid biosynthesis</keyword>
<feature type="binding site" evidence="5">
    <location>
        <begin position="94"/>
        <end position="97"/>
    </location>
    <ligand>
        <name>5-phospho-alpha-D-ribose 1-diphosphate</name>
        <dbReference type="ChEBI" id="CHEBI:58017"/>
    </ligand>
</feature>
<dbReference type="Proteomes" id="UP000312032">
    <property type="component" value="Unassembled WGS sequence"/>
</dbReference>
<comment type="caution">
    <text evidence="5">Lacks conserved residue(s) required for the propagation of feature annotation.</text>
</comment>
<comment type="catalytic activity">
    <reaction evidence="5">
        <text>N-(5-phospho-beta-D-ribosyl)anthranilate + diphosphate = 5-phospho-alpha-D-ribose 1-diphosphate + anthranilate</text>
        <dbReference type="Rhea" id="RHEA:11768"/>
        <dbReference type="ChEBI" id="CHEBI:16567"/>
        <dbReference type="ChEBI" id="CHEBI:18277"/>
        <dbReference type="ChEBI" id="CHEBI:33019"/>
        <dbReference type="ChEBI" id="CHEBI:58017"/>
        <dbReference type="EC" id="2.4.2.18"/>
    </reaction>
</comment>
<reference evidence="8 9" key="1">
    <citation type="submission" date="2019-06" db="EMBL/GenBank/DDBJ databases">
        <authorList>
            <person name="Li J."/>
        </authorList>
    </citation>
    <scope>NUCLEOTIDE SEQUENCE [LARGE SCALE GENOMIC DNA]</scope>
    <source>
        <strain evidence="8 9">LMG 28165</strain>
    </source>
</reference>
<dbReference type="InterPro" id="IPR005940">
    <property type="entry name" value="Anthranilate_Pribosyl_Tfrase"/>
</dbReference>
<comment type="pathway">
    <text evidence="5">Amino-acid biosynthesis; L-tryptophan biosynthesis; L-tryptophan from chorismate: step 2/5.</text>
</comment>
<feature type="binding site" evidence="5">
    <location>
        <position position="228"/>
    </location>
    <ligand>
        <name>Mg(2+)</name>
        <dbReference type="ChEBI" id="CHEBI:18420"/>
        <label>2</label>
    </ligand>
</feature>
<dbReference type="InterPro" id="IPR035902">
    <property type="entry name" value="Nuc_phospho_transferase"/>
</dbReference>
<feature type="binding site" evidence="5">
    <location>
        <position position="92"/>
    </location>
    <ligand>
        <name>5-phospho-alpha-D-ribose 1-diphosphate</name>
        <dbReference type="ChEBI" id="CHEBI:58017"/>
    </ligand>
</feature>
<gene>
    <name evidence="5 8" type="primary">trpD</name>
    <name evidence="8" type="ORF">FHE74_07650</name>
</gene>
<dbReference type="AlphaFoldDB" id="A0A5C4U4H1"/>
<dbReference type="OrthoDB" id="9806430at2"/>
<keyword evidence="9" id="KW-1185">Reference proteome</keyword>
<feature type="binding site" evidence="5">
    <location>
        <position position="170"/>
    </location>
    <ligand>
        <name>anthranilate</name>
        <dbReference type="ChEBI" id="CHEBI:16567"/>
        <label>2</label>
    </ligand>
</feature>
<dbReference type="HAMAP" id="MF_00211">
    <property type="entry name" value="TrpD"/>
    <property type="match status" value="1"/>
</dbReference>
<proteinExistence type="inferred from homology"/>
<accession>A0A5C4U4H1</accession>
<dbReference type="PANTHER" id="PTHR43285:SF2">
    <property type="entry name" value="ANTHRANILATE PHOSPHORIBOSYLTRANSFERASE"/>
    <property type="match status" value="1"/>
</dbReference>
<feature type="binding site" evidence="5">
    <location>
        <position position="124"/>
    </location>
    <ligand>
        <name>5-phospho-alpha-D-ribose 1-diphosphate</name>
        <dbReference type="ChEBI" id="CHEBI:58017"/>
    </ligand>
</feature>
<feature type="binding site" evidence="5">
    <location>
        <position position="229"/>
    </location>
    <ligand>
        <name>Mg(2+)</name>
        <dbReference type="ChEBI" id="CHEBI:18420"/>
        <label>1</label>
    </ligand>
</feature>
<dbReference type="InterPro" id="IPR036320">
    <property type="entry name" value="Glycosyl_Trfase_fam3_N_dom_sf"/>
</dbReference>
<feature type="domain" description="Glycosyl transferase family 3" evidence="6">
    <location>
        <begin position="78"/>
        <end position="327"/>
    </location>
</feature>